<dbReference type="Pfam" id="PF14498">
    <property type="entry name" value="Glyco_hyd_65N_2"/>
    <property type="match status" value="1"/>
</dbReference>
<dbReference type="InterPro" id="IPR049053">
    <property type="entry name" value="AFCA-like_C"/>
</dbReference>
<dbReference type="Pfam" id="PF22124">
    <property type="entry name" value="Glyco_hydro_95_cat"/>
    <property type="match status" value="1"/>
</dbReference>
<dbReference type="KEGG" id="ppsc:EHS13_21310"/>
<feature type="domain" description="Alpha fucosidase A-like C-terminal" evidence="2">
    <location>
        <begin position="688"/>
        <end position="750"/>
    </location>
</feature>
<dbReference type="RefSeq" id="WP_155702344.1">
    <property type="nucleotide sequence ID" value="NZ_CP034235.1"/>
</dbReference>
<feature type="domain" description="Glycosyl hydrolase family 95 catalytic" evidence="3">
    <location>
        <begin position="264"/>
        <end position="686"/>
    </location>
</feature>
<dbReference type="GO" id="GO:0005975">
    <property type="term" value="P:carbohydrate metabolic process"/>
    <property type="evidence" value="ECO:0007669"/>
    <property type="project" value="InterPro"/>
</dbReference>
<gene>
    <name evidence="4" type="ORF">EHS13_21310</name>
</gene>
<protein>
    <submittedName>
        <fullName evidence="4">Glycoside hydrolase family 95 protein</fullName>
    </submittedName>
</protein>
<keyword evidence="5" id="KW-1185">Reference proteome</keyword>
<dbReference type="AlphaFoldDB" id="A0A6B8RNF9"/>
<dbReference type="PANTHER" id="PTHR31084">
    <property type="entry name" value="ALPHA-L-FUCOSIDASE 2"/>
    <property type="match status" value="1"/>
</dbReference>
<name>A0A6B8RNF9_9BACL</name>
<dbReference type="OrthoDB" id="9802600at2"/>
<dbReference type="InterPro" id="IPR012341">
    <property type="entry name" value="6hp_glycosidase-like_sf"/>
</dbReference>
<proteinExistence type="predicted"/>
<dbReference type="GO" id="GO:0004560">
    <property type="term" value="F:alpha-L-fucosidase activity"/>
    <property type="evidence" value="ECO:0007669"/>
    <property type="project" value="InterPro"/>
</dbReference>
<evidence type="ECO:0000313" key="4">
    <source>
        <dbReference type="EMBL" id="QGQ97242.1"/>
    </source>
</evidence>
<dbReference type="PANTHER" id="PTHR31084:SF0">
    <property type="entry name" value="ALPHA-L-FUCOSIDASE 2"/>
    <property type="match status" value="1"/>
</dbReference>
<dbReference type="InterPro" id="IPR008928">
    <property type="entry name" value="6-hairpin_glycosidase_sf"/>
</dbReference>
<dbReference type="InterPro" id="IPR016518">
    <property type="entry name" value="Alpha-L-fucosidase"/>
</dbReference>
<evidence type="ECO:0000313" key="5">
    <source>
        <dbReference type="Proteomes" id="UP000426246"/>
    </source>
</evidence>
<dbReference type="EMBL" id="CP034235">
    <property type="protein sequence ID" value="QGQ97242.1"/>
    <property type="molecule type" value="Genomic_DNA"/>
</dbReference>
<sequence>MKEWKLWYSQPALNWSQGLPLGNGRLGAVISGGVESETWHMTELTYWSGKAERTISHSNGKVDLEHMREQFFAGNYKQGEVLAKQALEPEKGNFGTNLSVCELLLQFEHQGEDLVRELDISNALATMAYKVNGKSHKRETFASHVDRVVVSHLSSEGAAGVSFTLGIEGSTEHFESWIEHGDTLMFKGKAIEKMHSDGECGVYAQGMVKVVIHGGTIQRNDEQIVIKNVDEAFIYYAVNTDYEKSDADWVEESSRQITQAVAKGYSQLKADHIADYRRLYDRVNLDLGHSERANLPTDERIKLLLNDQEGDPQLFALFFQFGRYLTIAGARADSPLPLNLQGIWNDGEANRMQWSCDYHLDINTEMNYFPTEVSNLAESHLPLMRYIERLSVAGKSTALDFYGCEGWVAHVFSNAWGFTAPGWGLTWGSNVTGGLWIATHLIEHYKFSLNQEFLEQQAYPIMKEAAAFFLDYMTIHPSLGYLVTGPSNSPENSFYIEGLKDTEHEHHLSMGSTLDQVLVRDLFVFCLEAAELLQVDSELQTRLKGVIALLPPLLVGKKGQLQEWLEDYDEAQPDHRHLSHLFSLYPGNQVTPQGTPELSAAARVTLENRMQREELEDVEFTVAIFAASFARLQDGENAYKHLSHLIGQLCFDNLLSFSKAGIAGAETNIFVIDGNFGGTAAVAEMLLQSHAAEIHLLPALPQIWHSGKFTGLRVKGNAEVDVIWEQGELVSATIRAFSTSTTFLRYQNQVVPIELEVDSIYTIDKHLNVICNC</sequence>
<evidence type="ECO:0000259" key="2">
    <source>
        <dbReference type="Pfam" id="PF21307"/>
    </source>
</evidence>
<evidence type="ECO:0000259" key="3">
    <source>
        <dbReference type="Pfam" id="PF22124"/>
    </source>
</evidence>
<accession>A0A6B8RNF9</accession>
<keyword evidence="4" id="KW-0378">Hydrolase</keyword>
<evidence type="ECO:0000259" key="1">
    <source>
        <dbReference type="Pfam" id="PF14498"/>
    </source>
</evidence>
<organism evidence="4 5">
    <name type="scientific">Paenibacillus psychroresistens</name>
    <dbReference type="NCBI Taxonomy" id="1778678"/>
    <lineage>
        <taxon>Bacteria</taxon>
        <taxon>Bacillati</taxon>
        <taxon>Bacillota</taxon>
        <taxon>Bacilli</taxon>
        <taxon>Bacillales</taxon>
        <taxon>Paenibacillaceae</taxon>
        <taxon>Paenibacillus</taxon>
    </lineage>
</organism>
<dbReference type="InterPro" id="IPR027414">
    <property type="entry name" value="GH95_N_dom"/>
</dbReference>
<dbReference type="Proteomes" id="UP000426246">
    <property type="component" value="Chromosome"/>
</dbReference>
<dbReference type="Gene3D" id="1.50.10.10">
    <property type="match status" value="1"/>
</dbReference>
<dbReference type="SUPFAM" id="SSF48208">
    <property type="entry name" value="Six-hairpin glycosidases"/>
    <property type="match status" value="1"/>
</dbReference>
<feature type="domain" description="Glycosyl hydrolase family 95 N-terminal" evidence="1">
    <location>
        <begin position="6"/>
        <end position="244"/>
    </location>
</feature>
<dbReference type="Pfam" id="PF21307">
    <property type="entry name" value="Glyco_hydro_95_C"/>
    <property type="match status" value="1"/>
</dbReference>
<reference evidence="5" key="1">
    <citation type="submission" date="2018-11" db="EMBL/GenBank/DDBJ databases">
        <title>Complete genome sequence of Paenibacillus sp. ML311-T8.</title>
        <authorList>
            <person name="Nam Y.-D."/>
            <person name="Kang J."/>
            <person name="Chung W.-H."/>
            <person name="Park Y.S."/>
        </authorList>
    </citation>
    <scope>NUCLEOTIDE SEQUENCE [LARGE SCALE GENOMIC DNA]</scope>
    <source>
        <strain evidence="5">ML311-T8</strain>
    </source>
</reference>
<dbReference type="InterPro" id="IPR054363">
    <property type="entry name" value="GH95_cat"/>
</dbReference>
<dbReference type="PIRSF" id="PIRSF007663">
    <property type="entry name" value="UCP007663"/>
    <property type="match status" value="1"/>
</dbReference>